<dbReference type="InterPro" id="IPR013786">
    <property type="entry name" value="AcylCoA_DH/ox_N"/>
</dbReference>
<dbReference type="GO" id="GO:0050660">
    <property type="term" value="F:flavin adenine dinucleotide binding"/>
    <property type="evidence" value="ECO:0007669"/>
    <property type="project" value="InterPro"/>
</dbReference>
<proteinExistence type="predicted"/>
<dbReference type="PANTHER" id="PTHR43884">
    <property type="entry name" value="ACYL-COA DEHYDROGENASE"/>
    <property type="match status" value="1"/>
</dbReference>
<keyword evidence="2" id="KW-1133">Transmembrane helix</keyword>
<dbReference type="InterPro" id="IPR009100">
    <property type="entry name" value="AcylCoA_DH/oxidase_NM_dom_sf"/>
</dbReference>
<protein>
    <submittedName>
        <fullName evidence="5">Putative hydroxylase</fullName>
    </submittedName>
</protein>
<dbReference type="SUPFAM" id="SSF47203">
    <property type="entry name" value="Acyl-CoA dehydrogenase C-terminal domain-like"/>
    <property type="match status" value="1"/>
</dbReference>
<name>X0PQK4_RHOWR</name>
<dbReference type="SUPFAM" id="SSF56645">
    <property type="entry name" value="Acyl-CoA dehydrogenase NM domain-like"/>
    <property type="match status" value="1"/>
</dbReference>
<dbReference type="InterPro" id="IPR036250">
    <property type="entry name" value="AcylCo_DH-like_C"/>
</dbReference>
<evidence type="ECO:0000256" key="1">
    <source>
        <dbReference type="ARBA" id="ARBA00023002"/>
    </source>
</evidence>
<evidence type="ECO:0000313" key="5">
    <source>
        <dbReference type="EMBL" id="GAF45099.1"/>
    </source>
</evidence>
<keyword evidence="2" id="KW-0472">Membrane</keyword>
<gene>
    <name evidence="5" type="ORF">RW1_018_00070</name>
</gene>
<dbReference type="Proteomes" id="UP000019491">
    <property type="component" value="Unassembled WGS sequence"/>
</dbReference>
<dbReference type="GO" id="GO:0003995">
    <property type="term" value="F:acyl-CoA dehydrogenase activity"/>
    <property type="evidence" value="ECO:0007669"/>
    <property type="project" value="TreeGrafter"/>
</dbReference>
<dbReference type="NCBIfam" id="NF045629">
    <property type="entry name" value="monooxsub_HsaA"/>
    <property type="match status" value="1"/>
</dbReference>
<dbReference type="OrthoDB" id="3404950at2"/>
<evidence type="ECO:0000259" key="3">
    <source>
        <dbReference type="Pfam" id="PF02771"/>
    </source>
</evidence>
<feature type="domain" description="Acyl-CoA dehydrogenase/oxidase N-terminal" evidence="3">
    <location>
        <begin position="16"/>
        <end position="99"/>
    </location>
</feature>
<dbReference type="InterPro" id="IPR013107">
    <property type="entry name" value="Acyl-CoA_DH_C"/>
</dbReference>
<organism evidence="5 6">
    <name type="scientific">Rhodococcus wratislaviensis NBRC 100605</name>
    <dbReference type="NCBI Taxonomy" id="1219028"/>
    <lineage>
        <taxon>Bacteria</taxon>
        <taxon>Bacillati</taxon>
        <taxon>Actinomycetota</taxon>
        <taxon>Actinomycetes</taxon>
        <taxon>Mycobacteriales</taxon>
        <taxon>Nocardiaceae</taxon>
        <taxon>Rhodococcus</taxon>
    </lineage>
</organism>
<keyword evidence="6" id="KW-1185">Reference proteome</keyword>
<evidence type="ECO:0000313" key="6">
    <source>
        <dbReference type="Proteomes" id="UP000019491"/>
    </source>
</evidence>
<dbReference type="InterPro" id="IPR046373">
    <property type="entry name" value="Acyl-CoA_Oxase/DH_mid-dom_sf"/>
</dbReference>
<comment type="caution">
    <text evidence="5">The sequence shown here is derived from an EMBL/GenBank/DDBJ whole genome shotgun (WGS) entry which is preliminary data.</text>
</comment>
<dbReference type="Gene3D" id="1.10.540.10">
    <property type="entry name" value="Acyl-CoA dehydrogenase/oxidase, N-terminal domain"/>
    <property type="match status" value="1"/>
</dbReference>
<evidence type="ECO:0000259" key="4">
    <source>
        <dbReference type="Pfam" id="PF08028"/>
    </source>
</evidence>
<feature type="domain" description="Acyl-CoA dehydrogenase C-terminal" evidence="4">
    <location>
        <begin position="235"/>
        <end position="366"/>
    </location>
</feature>
<dbReference type="InterPro" id="IPR054617">
    <property type="entry name" value="HsaA"/>
</dbReference>
<dbReference type="PANTHER" id="PTHR43884:SF12">
    <property type="entry name" value="ISOVALERYL-COA DEHYDROGENASE, MITOCHONDRIAL-RELATED"/>
    <property type="match status" value="1"/>
</dbReference>
<dbReference type="Gene3D" id="1.20.140.10">
    <property type="entry name" value="Butyryl-CoA Dehydrogenase, subunit A, domain 3"/>
    <property type="match status" value="1"/>
</dbReference>
<dbReference type="InterPro" id="IPR037069">
    <property type="entry name" value="AcylCoA_DH/ox_N_sf"/>
</dbReference>
<dbReference type="Pfam" id="PF02771">
    <property type="entry name" value="Acyl-CoA_dh_N"/>
    <property type="match status" value="1"/>
</dbReference>
<feature type="transmembrane region" description="Helical" evidence="2">
    <location>
        <begin position="225"/>
        <end position="247"/>
    </location>
</feature>
<evidence type="ECO:0000256" key="2">
    <source>
        <dbReference type="SAM" id="Phobius"/>
    </source>
</evidence>
<sequence>MANEVLRSIRGLLPMIAERADKVDESRRVSEQVIRELGDAGMFKMLQPRRYGGTESNPVHFYEVVRAVSGVCGSTGWLASVLGVHPWHLALFDDRAQRDVWGHDDSVLVSSAYAPVGRLVPVEGGYRLTGDWHFSSGCEHASWALLGAMVVGTEGRPVDFMTALVPRSDYRIHDVWDVVGMRGTASNEISAEDVFVPDYRIKRNYETAQLRGPGQKVNRGPLYRLPFATLFTTAVAAPGVGVVAGCYERYLTFMRERVRLSLGGGRFVDDQFAQVAVARASSEIDAAILQMDRNVRELWELAEAGEELPMGLRLRVRRDQVRATERALDAIDLLFKTAGGSSLSRGNAIERSWRDAHAGSVHVANEPERALALFGRGAFGLPVEDNLV</sequence>
<dbReference type="Pfam" id="PF08028">
    <property type="entry name" value="Acyl-CoA_dh_2"/>
    <property type="match status" value="1"/>
</dbReference>
<keyword evidence="2" id="KW-0812">Transmembrane</keyword>
<dbReference type="PIRSF" id="PIRSF016578">
    <property type="entry name" value="HsaA"/>
    <property type="match status" value="1"/>
</dbReference>
<dbReference type="RefSeq" id="WP_037231424.1">
    <property type="nucleotide sequence ID" value="NZ_BAWF01000018.1"/>
</dbReference>
<reference evidence="5 6" key="1">
    <citation type="submission" date="2014-02" db="EMBL/GenBank/DDBJ databases">
        <title>Whole genome shotgun sequence of Rhodococcus wratislaviensis NBRC 100605.</title>
        <authorList>
            <person name="Hosoyama A."/>
            <person name="Tsuchikane K."/>
            <person name="Yoshida I."/>
            <person name="Ohji S."/>
            <person name="Ichikawa N."/>
            <person name="Yamazoe A."/>
            <person name="Fujita N."/>
        </authorList>
    </citation>
    <scope>NUCLEOTIDE SEQUENCE [LARGE SCALE GENOMIC DNA]</scope>
    <source>
        <strain evidence="5 6">NBRC 100605</strain>
    </source>
</reference>
<dbReference type="Gene3D" id="2.40.110.10">
    <property type="entry name" value="Butyryl-CoA Dehydrogenase, subunit A, domain 2"/>
    <property type="match status" value="1"/>
</dbReference>
<accession>X0PQK4</accession>
<keyword evidence="1" id="KW-0560">Oxidoreductase</keyword>
<dbReference type="AlphaFoldDB" id="X0PQK4"/>
<dbReference type="EMBL" id="BAWF01000018">
    <property type="protein sequence ID" value="GAF45099.1"/>
    <property type="molecule type" value="Genomic_DNA"/>
</dbReference>